<dbReference type="PANTHER" id="PTHR45711:SF6">
    <property type="entry name" value="CHLORIDE CHANNEL PROTEIN"/>
    <property type="match status" value="1"/>
</dbReference>
<keyword evidence="6 8" id="KW-0472">Membrane</keyword>
<dbReference type="Pfam" id="PF00654">
    <property type="entry name" value="Voltage_CLC"/>
    <property type="match status" value="1"/>
</dbReference>
<feature type="transmembrane region" description="Helical" evidence="8">
    <location>
        <begin position="371"/>
        <end position="394"/>
    </location>
</feature>
<evidence type="ECO:0000256" key="1">
    <source>
        <dbReference type="ARBA" id="ARBA00004141"/>
    </source>
</evidence>
<name>A0A9D1NCD8_9FIRM</name>
<feature type="transmembrane region" description="Helical" evidence="8">
    <location>
        <begin position="229"/>
        <end position="254"/>
    </location>
</feature>
<reference evidence="9" key="2">
    <citation type="journal article" date="2021" name="PeerJ">
        <title>Extensive microbial diversity within the chicken gut microbiome revealed by metagenomics and culture.</title>
        <authorList>
            <person name="Gilroy R."/>
            <person name="Ravi A."/>
            <person name="Getino M."/>
            <person name="Pursley I."/>
            <person name="Horton D.L."/>
            <person name="Alikhan N.F."/>
            <person name="Baker D."/>
            <person name="Gharbi K."/>
            <person name="Hall N."/>
            <person name="Watson M."/>
            <person name="Adriaenssens E.M."/>
            <person name="Foster-Nyarko E."/>
            <person name="Jarju S."/>
            <person name="Secka A."/>
            <person name="Antonio M."/>
            <person name="Oren A."/>
            <person name="Chaudhuri R.R."/>
            <person name="La Ragione R."/>
            <person name="Hildebrand F."/>
            <person name="Pallen M.J."/>
        </authorList>
    </citation>
    <scope>NUCLEOTIDE SEQUENCE</scope>
    <source>
        <strain evidence="9">23406</strain>
    </source>
</reference>
<comment type="subcellular location">
    <subcellularLocation>
        <location evidence="1">Membrane</location>
        <topology evidence="1">Multi-pass membrane protein</topology>
    </subcellularLocation>
</comment>
<evidence type="ECO:0000256" key="6">
    <source>
        <dbReference type="ARBA" id="ARBA00023136"/>
    </source>
</evidence>
<feature type="transmembrane region" description="Helical" evidence="8">
    <location>
        <begin position="313"/>
        <end position="333"/>
    </location>
</feature>
<feature type="transmembrane region" description="Helical" evidence="8">
    <location>
        <begin position="274"/>
        <end position="292"/>
    </location>
</feature>
<keyword evidence="5" id="KW-0406">Ion transport</keyword>
<feature type="transmembrane region" description="Helical" evidence="8">
    <location>
        <begin position="61"/>
        <end position="82"/>
    </location>
</feature>
<keyword evidence="3 8" id="KW-0812">Transmembrane</keyword>
<evidence type="ECO:0000256" key="8">
    <source>
        <dbReference type="SAM" id="Phobius"/>
    </source>
</evidence>
<dbReference type="SUPFAM" id="SSF81340">
    <property type="entry name" value="Clc chloride channel"/>
    <property type="match status" value="1"/>
</dbReference>
<dbReference type="GO" id="GO:0005886">
    <property type="term" value="C:plasma membrane"/>
    <property type="evidence" value="ECO:0007669"/>
    <property type="project" value="TreeGrafter"/>
</dbReference>
<dbReference type="Gene3D" id="1.10.3080.10">
    <property type="entry name" value="Clc chloride channel"/>
    <property type="match status" value="1"/>
</dbReference>
<comment type="caution">
    <text evidence="9">The sequence shown here is derived from an EMBL/GenBank/DDBJ whole genome shotgun (WGS) entry which is preliminary data.</text>
</comment>
<dbReference type="Proteomes" id="UP000886891">
    <property type="component" value="Unassembled WGS sequence"/>
</dbReference>
<dbReference type="PANTHER" id="PTHR45711">
    <property type="entry name" value="CHLORIDE CHANNEL PROTEIN"/>
    <property type="match status" value="1"/>
</dbReference>
<dbReference type="GO" id="GO:0006813">
    <property type="term" value="P:potassium ion transport"/>
    <property type="evidence" value="ECO:0007669"/>
    <property type="project" value="InterPro"/>
</dbReference>
<dbReference type="AlphaFoldDB" id="A0A9D1NCD8"/>
<dbReference type="InterPro" id="IPR036721">
    <property type="entry name" value="RCK_C_sf"/>
</dbReference>
<evidence type="ECO:0000256" key="7">
    <source>
        <dbReference type="ARBA" id="ARBA00023214"/>
    </source>
</evidence>
<gene>
    <name evidence="9" type="ORF">IAB14_04845</name>
</gene>
<evidence type="ECO:0000313" key="9">
    <source>
        <dbReference type="EMBL" id="HIV00420.1"/>
    </source>
</evidence>
<keyword evidence="4 8" id="KW-1133">Transmembrane helix</keyword>
<accession>A0A9D1NCD8</accession>
<keyword evidence="2" id="KW-0813">Transport</keyword>
<dbReference type="EMBL" id="DVOH01000037">
    <property type="protein sequence ID" value="HIV00420.1"/>
    <property type="molecule type" value="Genomic_DNA"/>
</dbReference>
<evidence type="ECO:0000256" key="5">
    <source>
        <dbReference type="ARBA" id="ARBA00023065"/>
    </source>
</evidence>
<dbReference type="GO" id="GO:0005247">
    <property type="term" value="F:voltage-gated chloride channel activity"/>
    <property type="evidence" value="ECO:0007669"/>
    <property type="project" value="TreeGrafter"/>
</dbReference>
<reference evidence="9" key="1">
    <citation type="submission" date="2020-10" db="EMBL/GenBank/DDBJ databases">
        <authorList>
            <person name="Gilroy R."/>
        </authorList>
    </citation>
    <scope>NUCLEOTIDE SEQUENCE</scope>
    <source>
        <strain evidence="9">23406</strain>
    </source>
</reference>
<evidence type="ECO:0000256" key="3">
    <source>
        <dbReference type="ARBA" id="ARBA00022692"/>
    </source>
</evidence>
<dbReference type="PRINTS" id="PR00762">
    <property type="entry name" value="CLCHANNEL"/>
</dbReference>
<feature type="transmembrane region" description="Helical" evidence="8">
    <location>
        <begin position="103"/>
        <end position="127"/>
    </location>
</feature>
<evidence type="ECO:0000313" key="10">
    <source>
        <dbReference type="Proteomes" id="UP000886891"/>
    </source>
</evidence>
<keyword evidence="7" id="KW-0868">Chloride</keyword>
<feature type="transmembrane region" description="Helical" evidence="8">
    <location>
        <begin position="339"/>
        <end position="359"/>
    </location>
</feature>
<dbReference type="InterPro" id="IPR001807">
    <property type="entry name" value="ClC"/>
</dbReference>
<feature type="transmembrane region" description="Helical" evidence="8">
    <location>
        <begin position="406"/>
        <end position="428"/>
    </location>
</feature>
<evidence type="ECO:0000256" key="4">
    <source>
        <dbReference type="ARBA" id="ARBA00022989"/>
    </source>
</evidence>
<evidence type="ECO:0000256" key="2">
    <source>
        <dbReference type="ARBA" id="ARBA00022448"/>
    </source>
</evidence>
<feature type="transmembrane region" description="Helical" evidence="8">
    <location>
        <begin position="195"/>
        <end position="217"/>
    </location>
</feature>
<feature type="transmembrane region" description="Helical" evidence="8">
    <location>
        <begin position="162"/>
        <end position="183"/>
    </location>
</feature>
<sequence length="541" mass="57149">MGRLHHKSSVRDSIVNTLIPGVAVSGLTGLAVGVCVFFYKWGADALHRISDQLYESVRAHLVYLPLFLLGLIALACLMNLIIKWEPAVAGGGIARAEGVMRGLFPIRVFPTFFGAIGASMTGFLGGLPLGSEGPSVLIGTSLGGMFNRLAPGKRAWRRYTLTAGGAAGFAVATGAPLAGVLFALEETHRKFSPMILLVATSGVLCASIANVALGLTFKVDVTLIQFGTVASLPFSAIWIPAVVGIVTGVAAGLFNRIALAVGTINAKQLGRISGFIKLPILFAAVGLIGLFVKEARGSGSHLIETLASQAFPWYLLLALLALRGVLVLVSSSSGASGGMFIPTLVIGALIGALTAELLILAGVDPAYRSMILVFAVCGFLGGCMRAPVTAIVFTLEVTANLTGLNLLYVVIVSFLSYTATQFVCSESLSEVLLSRMLRSRDGEKTPEILCCDLTVQAHSFVVGKAVRDLLMPPNSLIGRIAREGKDVRQGKMVKSGDKKLHAGDRLSVQVQTYDRTGTEQELTALFGNQKVEFRELNDRTD</sequence>
<dbReference type="InterPro" id="IPR014743">
    <property type="entry name" value="Cl-channel_core"/>
</dbReference>
<proteinExistence type="predicted"/>
<feature type="transmembrane region" description="Helical" evidence="8">
    <location>
        <begin position="21"/>
        <end position="41"/>
    </location>
</feature>
<organism evidence="9 10">
    <name type="scientific">Candidatus Stercoripulliclostridium merdipullorum</name>
    <dbReference type="NCBI Taxonomy" id="2840952"/>
    <lineage>
        <taxon>Bacteria</taxon>
        <taxon>Bacillati</taxon>
        <taxon>Bacillota</taxon>
        <taxon>Clostridia</taxon>
        <taxon>Eubacteriales</taxon>
        <taxon>Candidatus Stercoripulliclostridium</taxon>
    </lineage>
</organism>
<protein>
    <submittedName>
        <fullName evidence="9">Chloride channel protein</fullName>
    </submittedName>
</protein>
<dbReference type="Gene3D" id="3.30.70.1450">
    <property type="entry name" value="Regulator of K+ conductance, C-terminal domain"/>
    <property type="match status" value="1"/>
</dbReference>